<dbReference type="CDD" id="cd11296">
    <property type="entry name" value="O-FucT_like"/>
    <property type="match status" value="1"/>
</dbReference>
<proteinExistence type="predicted"/>
<evidence type="ECO:0000256" key="1">
    <source>
        <dbReference type="SAM" id="MobiDB-lite"/>
    </source>
</evidence>
<keyword evidence="4" id="KW-1185">Reference proteome</keyword>
<feature type="compositionally biased region" description="Polar residues" evidence="1">
    <location>
        <begin position="1"/>
        <end position="20"/>
    </location>
</feature>
<accession>A0ABQ8KM46</accession>
<keyword evidence="2" id="KW-0812">Transmembrane</keyword>
<dbReference type="RefSeq" id="XP_047781036.1">
    <property type="nucleotide sequence ID" value="XM_047928719.1"/>
</dbReference>
<name>A0ABQ8KM46_9APHY</name>
<dbReference type="EMBL" id="JADCUA010000006">
    <property type="protein sequence ID" value="KAH9839281.1"/>
    <property type="molecule type" value="Genomic_DNA"/>
</dbReference>
<keyword evidence="2" id="KW-0472">Membrane</keyword>
<feature type="non-terminal residue" evidence="3">
    <location>
        <position position="485"/>
    </location>
</feature>
<reference evidence="3 4" key="1">
    <citation type="journal article" date="2021" name="Environ. Microbiol.">
        <title>Gene family expansions and transcriptome signatures uncover fungal adaptations to wood decay.</title>
        <authorList>
            <person name="Hage H."/>
            <person name="Miyauchi S."/>
            <person name="Viragh M."/>
            <person name="Drula E."/>
            <person name="Min B."/>
            <person name="Chaduli D."/>
            <person name="Navarro D."/>
            <person name="Favel A."/>
            <person name="Norest M."/>
            <person name="Lesage-Meessen L."/>
            <person name="Balint B."/>
            <person name="Merenyi Z."/>
            <person name="de Eugenio L."/>
            <person name="Morin E."/>
            <person name="Martinez A.T."/>
            <person name="Baldrian P."/>
            <person name="Stursova M."/>
            <person name="Martinez M.J."/>
            <person name="Novotny C."/>
            <person name="Magnuson J.K."/>
            <person name="Spatafora J.W."/>
            <person name="Maurice S."/>
            <person name="Pangilinan J."/>
            <person name="Andreopoulos W."/>
            <person name="LaButti K."/>
            <person name="Hundley H."/>
            <person name="Na H."/>
            <person name="Kuo A."/>
            <person name="Barry K."/>
            <person name="Lipzen A."/>
            <person name="Henrissat B."/>
            <person name="Riley R."/>
            <person name="Ahrendt S."/>
            <person name="Nagy L.G."/>
            <person name="Grigoriev I.V."/>
            <person name="Martin F."/>
            <person name="Rosso M.N."/>
        </authorList>
    </citation>
    <scope>NUCLEOTIDE SEQUENCE [LARGE SCALE GENOMIC DNA]</scope>
    <source>
        <strain evidence="3 4">CIRM-BRFM 1785</strain>
    </source>
</reference>
<evidence type="ECO:0000313" key="4">
    <source>
        <dbReference type="Proteomes" id="UP000814176"/>
    </source>
</evidence>
<feature type="transmembrane region" description="Helical" evidence="2">
    <location>
        <begin position="48"/>
        <end position="70"/>
    </location>
</feature>
<keyword evidence="2" id="KW-1133">Transmembrane helix</keyword>
<dbReference type="Gene3D" id="3.40.50.11350">
    <property type="match status" value="1"/>
</dbReference>
<sequence length="485" mass="55225">MQQVSDHCRSRSGSLDSPSADNVDDYLLPQATRPGFEKRPPYTRRRHLRFALLALLLLVSVVLVWIWLFLKGRVGIAEPILRVLAKESGLPPLYSEYHQLELSLPQHNVDAQSSDGQGVKYLWVANHIRGNGWGNAMQDLLLNAYLAYRANRSFVFNNYTWEEGVSDYSLYNFRPIPSRIPLTALIQGPIVGAPFAAHPESPRAVMKEFWDKVCPNPTVIRNDDVLAMMDNDKESTASSTLQKWLEVLGAIEDPCVEVAQDPRQIFDIWILQDANRLLDEWPAFSQSPVMTEFGWSPLVELAFDMNREMIAPTTVLQPYLSSTSPSVMKSSERYANLPGLLAVHIRRGDFVRHCRRLTEWQAKFIGYNAFPTFPDKLSVPGDTPPTTRAEMYRLHCFPEIQEIVQKIEEVRRSDAGRGIENIYIMTNGPTPWIADLKQALLDSFEWKRITSGRDILVNHEQEYVKQAVDMLIGQRAQVFIGNGVR</sequence>
<evidence type="ECO:0000313" key="3">
    <source>
        <dbReference type="EMBL" id="KAH9839281.1"/>
    </source>
</evidence>
<protein>
    <submittedName>
        <fullName evidence="3">Uncharacterized protein</fullName>
    </submittedName>
</protein>
<dbReference type="GeneID" id="72009451"/>
<gene>
    <name evidence="3" type="ORF">C8Q71DRAFT_894660</name>
</gene>
<feature type="region of interest" description="Disordered" evidence="1">
    <location>
        <begin position="1"/>
        <end position="25"/>
    </location>
</feature>
<evidence type="ECO:0000256" key="2">
    <source>
        <dbReference type="SAM" id="Phobius"/>
    </source>
</evidence>
<organism evidence="3 4">
    <name type="scientific">Rhodofomes roseus</name>
    <dbReference type="NCBI Taxonomy" id="34475"/>
    <lineage>
        <taxon>Eukaryota</taxon>
        <taxon>Fungi</taxon>
        <taxon>Dikarya</taxon>
        <taxon>Basidiomycota</taxon>
        <taxon>Agaricomycotina</taxon>
        <taxon>Agaricomycetes</taxon>
        <taxon>Polyporales</taxon>
        <taxon>Rhodofomes</taxon>
    </lineage>
</organism>
<comment type="caution">
    <text evidence="3">The sequence shown here is derived from an EMBL/GenBank/DDBJ whole genome shotgun (WGS) entry which is preliminary data.</text>
</comment>
<dbReference type="Proteomes" id="UP000814176">
    <property type="component" value="Unassembled WGS sequence"/>
</dbReference>